<dbReference type="Proteomes" id="UP001172778">
    <property type="component" value="Unassembled WGS sequence"/>
</dbReference>
<feature type="domain" description="DUF2169" evidence="1">
    <location>
        <begin position="21"/>
        <end position="324"/>
    </location>
</feature>
<organism evidence="2 3">
    <name type="scientific">Parachitinimonas caeni</name>
    <dbReference type="NCBI Taxonomy" id="3031301"/>
    <lineage>
        <taxon>Bacteria</taxon>
        <taxon>Pseudomonadati</taxon>
        <taxon>Pseudomonadota</taxon>
        <taxon>Betaproteobacteria</taxon>
        <taxon>Neisseriales</taxon>
        <taxon>Chitinibacteraceae</taxon>
        <taxon>Parachitinimonas</taxon>
    </lineage>
</organism>
<evidence type="ECO:0000313" key="3">
    <source>
        <dbReference type="Proteomes" id="UP001172778"/>
    </source>
</evidence>
<dbReference type="Pfam" id="PF09937">
    <property type="entry name" value="DUF2169"/>
    <property type="match status" value="1"/>
</dbReference>
<keyword evidence="3" id="KW-1185">Reference proteome</keyword>
<gene>
    <name evidence="2" type="ORF">PZA18_23280</name>
</gene>
<dbReference type="RefSeq" id="WP_284103293.1">
    <property type="nucleotide sequence ID" value="NZ_JARRAF010000077.1"/>
</dbReference>
<sequence>MQTLNFTPHPALVFDVLDQHQQEFHVAVLRASYRIGDDGTLEPTAEQGPLCVEDEYWGEMNRSSIRQESDLAPHKPKTDIIVLADAYAPEGEPLRQWQVGLQIGSHRKILNVTGPREWRRGLMGGYSLSEPEKIDRLALRYEWAWGGENRIDAAEPNLPPLLHEACMSNPVGRGFAHEDWLRQNKPEVIAAPQIESPDDPIREFGKAYAAQGFGLITRAWQPRLALAGTYDEAWLEKHWPHLPQDHDFAFWNSAHPDLQVPYLKGDETVVLAHLTPEGRLQCQLPAMAPLVFVRYADQPAESLIPVLDTLIIDTYQREVVCVWRTSFPTQPEVDHVAIHMADRRLVPGAAA</sequence>
<dbReference type="EMBL" id="JARRAF010000077">
    <property type="protein sequence ID" value="MDK2126970.1"/>
    <property type="molecule type" value="Genomic_DNA"/>
</dbReference>
<comment type="caution">
    <text evidence="2">The sequence shown here is derived from an EMBL/GenBank/DDBJ whole genome shotgun (WGS) entry which is preliminary data.</text>
</comment>
<name>A0ABT7E688_9NEIS</name>
<evidence type="ECO:0000313" key="2">
    <source>
        <dbReference type="EMBL" id="MDK2126970.1"/>
    </source>
</evidence>
<accession>A0ABT7E688</accession>
<protein>
    <submittedName>
        <fullName evidence="2">DUF2169 domain-containing protein</fullName>
    </submittedName>
</protein>
<evidence type="ECO:0000259" key="1">
    <source>
        <dbReference type="Pfam" id="PF09937"/>
    </source>
</evidence>
<dbReference type="InterPro" id="IPR018683">
    <property type="entry name" value="DUF2169"/>
</dbReference>
<reference evidence="2" key="1">
    <citation type="submission" date="2023-03" db="EMBL/GenBank/DDBJ databases">
        <title>Chitinimonas shenzhenensis gen. nov., sp. nov., a novel member of family Burkholderiaceae isolated from activated sludge collected in Shen Zhen, China.</title>
        <authorList>
            <person name="Wang X."/>
        </authorList>
    </citation>
    <scope>NUCLEOTIDE SEQUENCE</scope>
    <source>
        <strain evidence="2">DQS-5</strain>
    </source>
</reference>
<proteinExistence type="predicted"/>